<keyword evidence="5" id="KW-1185">Reference proteome</keyword>
<reference evidence="4 5" key="2">
    <citation type="submission" date="2024-10" db="EMBL/GenBank/DDBJ databases">
        <authorList>
            <person name="Ryan C."/>
        </authorList>
    </citation>
    <scope>NUCLEOTIDE SEQUENCE [LARGE SCALE GENOMIC DNA]</scope>
</reference>
<dbReference type="InterPro" id="IPR056594">
    <property type="entry name" value="AT5G49610-like_b-prop"/>
</dbReference>
<feature type="domain" description="F-box protein AT5G49610-like beta-propeller" evidence="3">
    <location>
        <begin position="224"/>
        <end position="364"/>
    </location>
</feature>
<organism evidence="4 5">
    <name type="scientific">Urochloa decumbens</name>
    <dbReference type="NCBI Taxonomy" id="240449"/>
    <lineage>
        <taxon>Eukaryota</taxon>
        <taxon>Viridiplantae</taxon>
        <taxon>Streptophyta</taxon>
        <taxon>Embryophyta</taxon>
        <taxon>Tracheophyta</taxon>
        <taxon>Spermatophyta</taxon>
        <taxon>Magnoliopsida</taxon>
        <taxon>Liliopsida</taxon>
        <taxon>Poales</taxon>
        <taxon>Poaceae</taxon>
        <taxon>PACMAD clade</taxon>
        <taxon>Panicoideae</taxon>
        <taxon>Panicodae</taxon>
        <taxon>Paniceae</taxon>
        <taxon>Melinidinae</taxon>
        <taxon>Urochloa</taxon>
    </lineage>
</organism>
<feature type="domain" description="F-box protein AT5G49610-like beta-propeller" evidence="3">
    <location>
        <begin position="122"/>
        <end position="192"/>
    </location>
</feature>
<evidence type="ECO:0000256" key="1">
    <source>
        <dbReference type="SAM" id="MobiDB-lite"/>
    </source>
</evidence>
<dbReference type="PANTHER" id="PTHR33207">
    <property type="entry name" value="F-BOX DOMAIN CONTAINING PROTEIN-RELATED"/>
    <property type="match status" value="1"/>
</dbReference>
<dbReference type="EMBL" id="OZ075112">
    <property type="protein sequence ID" value="CAL4969840.1"/>
    <property type="molecule type" value="Genomic_DNA"/>
</dbReference>
<feature type="compositionally biased region" description="Basic residues" evidence="1">
    <location>
        <begin position="1"/>
        <end position="10"/>
    </location>
</feature>
<accession>A0ABC8ZXN8</accession>
<feature type="region of interest" description="Disordered" evidence="1">
    <location>
        <begin position="1"/>
        <end position="20"/>
    </location>
</feature>
<dbReference type="AlphaFoldDB" id="A0ABC8ZXN8"/>
<evidence type="ECO:0000313" key="4">
    <source>
        <dbReference type="EMBL" id="CAL4969840.1"/>
    </source>
</evidence>
<evidence type="ECO:0000313" key="5">
    <source>
        <dbReference type="Proteomes" id="UP001497457"/>
    </source>
</evidence>
<feature type="domain" description="F-box" evidence="2">
    <location>
        <begin position="30"/>
        <end position="70"/>
    </location>
</feature>
<evidence type="ECO:0008006" key="6">
    <source>
        <dbReference type="Google" id="ProtNLM"/>
    </source>
</evidence>
<evidence type="ECO:0000259" key="2">
    <source>
        <dbReference type="Pfam" id="PF12937"/>
    </source>
</evidence>
<dbReference type="SUPFAM" id="SSF81383">
    <property type="entry name" value="F-box domain"/>
    <property type="match status" value="1"/>
</dbReference>
<dbReference type="InterPro" id="IPR001810">
    <property type="entry name" value="F-box_dom"/>
</dbReference>
<reference evidence="5" key="1">
    <citation type="submission" date="2024-06" db="EMBL/GenBank/DDBJ databases">
        <authorList>
            <person name="Ryan C."/>
        </authorList>
    </citation>
    <scope>NUCLEOTIDE SEQUENCE [LARGE SCALE GENOMIC DNA]</scope>
</reference>
<dbReference type="CDD" id="cd09917">
    <property type="entry name" value="F-box_SF"/>
    <property type="match status" value="1"/>
</dbReference>
<gene>
    <name evidence="4" type="ORF">URODEC1_LOCUS49788</name>
</gene>
<dbReference type="Proteomes" id="UP001497457">
    <property type="component" value="Chromosome 2b"/>
</dbReference>
<dbReference type="InterPro" id="IPR036047">
    <property type="entry name" value="F-box-like_dom_sf"/>
</dbReference>
<name>A0ABC8ZXN8_9POAL</name>
<evidence type="ECO:0000259" key="3">
    <source>
        <dbReference type="Pfam" id="PF23635"/>
    </source>
</evidence>
<dbReference type="Pfam" id="PF12937">
    <property type="entry name" value="F-box-like"/>
    <property type="match status" value="1"/>
</dbReference>
<sequence length="373" mass="41978">MGGNQKRAKHTTPPPPVSSATAISSVLGNDEVLRKILLGLEFPTCLVRASLVSKRWLRHASDQAFLRRFRQQHPPRLLGFYVNTVSGGSQRVRFVPRPQLPPEFAAIIRRRGFDLPDDIKAVTDCRNGDLVVFVRRNFSLCSPLRPERGITALPQIPVPGTSARQLLPEHAGDRTAVSFVRDDRRRSSSSVRIARRCLERRTYLVPNGPASTVEGMFLRLARQWSFFRITLPKGVKFDPDDGRNYALSRAEGSSGFYLIYAKGFEIHVWFHGTGGSGAGNWKLLDTICLWQAFGHLADPTWRSQGAFAHVAAVGDNADFVFLQIQHQVFYMHVNSRAVEKVFESQESEFPFDIHPFMMVCPPKFPALNDNKHA</sequence>
<proteinExistence type="predicted"/>
<protein>
    <recommendedName>
        <fullName evidence="6">F-box domain-containing protein</fullName>
    </recommendedName>
</protein>
<dbReference type="Pfam" id="PF23635">
    <property type="entry name" value="Beta-prop_AT5G49610-like"/>
    <property type="match status" value="2"/>
</dbReference>